<comment type="caution">
    <text evidence="1">The sequence shown here is derived from an EMBL/GenBank/DDBJ whole genome shotgun (WGS) entry which is preliminary data.</text>
</comment>
<name>A0ACC1KVZ4_9FUNG</name>
<sequence>MVLLGYRDAALVRPGGKGSALVGLEAAESGLLAAERHPFQHRHPLPPDAAGDASGASRKGSAGGPGESPLIVSSPLLPIRQSRRAHNPNRNYRIVGTTQSAPAPAPGAPLPSHEHAEMVAAVTTPPTPVSGLASTASSAASVGSAVSRSSSANNDPGAGADYSGRCSHDGRSSRSPETAVEPIVVSGPHTVLSYSASHRLSRMHGQPHVAEQPDGRAARVGTLFPGARATPGLPGDAAAAAESRTVAQHYLVQRAAGRAPLDHDPHQAELASHPASQIRIASPQMRLHDRQRASLTQ</sequence>
<evidence type="ECO:0000313" key="1">
    <source>
        <dbReference type="EMBL" id="KAJ2795987.1"/>
    </source>
</evidence>
<dbReference type="Proteomes" id="UP001140087">
    <property type="component" value="Unassembled WGS sequence"/>
</dbReference>
<organism evidence="1 2">
    <name type="scientific">Coemansia helicoidea</name>
    <dbReference type="NCBI Taxonomy" id="1286919"/>
    <lineage>
        <taxon>Eukaryota</taxon>
        <taxon>Fungi</taxon>
        <taxon>Fungi incertae sedis</taxon>
        <taxon>Zoopagomycota</taxon>
        <taxon>Kickxellomycotina</taxon>
        <taxon>Kickxellomycetes</taxon>
        <taxon>Kickxellales</taxon>
        <taxon>Kickxellaceae</taxon>
        <taxon>Coemansia</taxon>
    </lineage>
</organism>
<keyword evidence="2" id="KW-1185">Reference proteome</keyword>
<dbReference type="EMBL" id="JANBUN010002002">
    <property type="protein sequence ID" value="KAJ2795987.1"/>
    <property type="molecule type" value="Genomic_DNA"/>
</dbReference>
<protein>
    <submittedName>
        <fullName evidence="1">Uncharacterized protein</fullName>
    </submittedName>
</protein>
<evidence type="ECO:0000313" key="2">
    <source>
        <dbReference type="Proteomes" id="UP001140087"/>
    </source>
</evidence>
<accession>A0ACC1KVZ4</accession>
<proteinExistence type="predicted"/>
<reference evidence="1" key="1">
    <citation type="submission" date="2022-07" db="EMBL/GenBank/DDBJ databases">
        <title>Phylogenomic reconstructions and comparative analyses of Kickxellomycotina fungi.</title>
        <authorList>
            <person name="Reynolds N.K."/>
            <person name="Stajich J.E."/>
            <person name="Barry K."/>
            <person name="Grigoriev I.V."/>
            <person name="Crous P."/>
            <person name="Smith M.E."/>
        </authorList>
    </citation>
    <scope>NUCLEOTIDE SEQUENCE</scope>
    <source>
        <strain evidence="1">BCRC 34780</strain>
    </source>
</reference>
<feature type="non-terminal residue" evidence="1">
    <location>
        <position position="297"/>
    </location>
</feature>
<gene>
    <name evidence="1" type="ORF">H4R21_004892</name>
</gene>